<dbReference type="SMART" id="SM00015">
    <property type="entry name" value="IQ"/>
    <property type="match status" value="4"/>
</dbReference>
<dbReference type="Gene3D" id="1.20.5.190">
    <property type="match status" value="1"/>
</dbReference>
<evidence type="ECO:0000256" key="10">
    <source>
        <dbReference type="ARBA" id="ARBA00022840"/>
    </source>
</evidence>
<protein>
    <submittedName>
        <fullName evidence="21">Uncharacterized protein</fullName>
    </submittedName>
</protein>
<dbReference type="EMBL" id="CAEY01000713">
    <property type="status" value="NOT_ANNOTATED_CDS"/>
    <property type="molecule type" value="Genomic_DNA"/>
</dbReference>
<feature type="region of interest" description="Disordered" evidence="16">
    <location>
        <begin position="1043"/>
        <end position="1286"/>
    </location>
</feature>
<reference evidence="22" key="1">
    <citation type="submission" date="2011-08" db="EMBL/GenBank/DDBJ databases">
        <authorList>
            <person name="Rombauts S."/>
        </authorList>
    </citation>
    <scope>NUCLEOTIDE SEQUENCE</scope>
    <source>
        <strain evidence="22">London</strain>
    </source>
</reference>
<evidence type="ECO:0000259" key="17">
    <source>
        <dbReference type="PROSITE" id="PS50081"/>
    </source>
</evidence>
<dbReference type="GO" id="GO:0000146">
    <property type="term" value="F:microfilament motor activity"/>
    <property type="evidence" value="ECO:0007669"/>
    <property type="project" value="InterPro"/>
</dbReference>
<keyword evidence="3" id="KW-0343">GTPase activation</keyword>
<feature type="compositionally biased region" description="Polar residues" evidence="16">
    <location>
        <begin position="1262"/>
        <end position="1271"/>
    </location>
</feature>
<dbReference type="GO" id="GO:0051015">
    <property type="term" value="F:actin filament binding"/>
    <property type="evidence" value="ECO:0007669"/>
    <property type="project" value="TreeGrafter"/>
</dbReference>
<feature type="compositionally biased region" description="Low complexity" evidence="16">
    <location>
        <begin position="1191"/>
        <end position="1219"/>
    </location>
</feature>
<feature type="compositionally biased region" description="Low complexity" evidence="16">
    <location>
        <begin position="1393"/>
        <end position="1429"/>
    </location>
</feature>
<dbReference type="GO" id="GO:0016459">
    <property type="term" value="C:myosin complex"/>
    <property type="evidence" value="ECO:0007669"/>
    <property type="project" value="UniProtKB-KW"/>
</dbReference>
<keyword evidence="12 15" id="KW-0518">Myosin</keyword>
<dbReference type="InterPro" id="IPR008936">
    <property type="entry name" value="Rho_GTPase_activation_prot"/>
</dbReference>
<dbReference type="Pfam" id="PF00620">
    <property type="entry name" value="RhoGAP"/>
    <property type="match status" value="1"/>
</dbReference>
<name>T1KYH1_TETUR</name>
<dbReference type="InterPro" id="IPR029071">
    <property type="entry name" value="Ubiquitin-like_domsf"/>
</dbReference>
<dbReference type="InterPro" id="IPR000048">
    <property type="entry name" value="IQ_motif_EF-hand-BS"/>
</dbReference>
<feature type="region of interest" description="Disordered" evidence="16">
    <location>
        <begin position="2136"/>
        <end position="2187"/>
    </location>
</feature>
<accession>T1KYH1</accession>
<gene>
    <name evidence="21" type="primary">107368552</name>
</gene>
<feature type="compositionally biased region" description="Low complexity" evidence="16">
    <location>
        <begin position="1549"/>
        <end position="1571"/>
    </location>
</feature>
<dbReference type="Gene3D" id="3.40.850.10">
    <property type="entry name" value="Kinesin motor domain"/>
    <property type="match status" value="2"/>
</dbReference>
<dbReference type="PANTHER" id="PTHR46184:SF5">
    <property type="entry name" value="UNCONVENTIONAL MYOSIN-IXA-LIKE"/>
    <property type="match status" value="1"/>
</dbReference>
<dbReference type="SMART" id="SM00109">
    <property type="entry name" value="C1"/>
    <property type="match status" value="2"/>
</dbReference>
<dbReference type="HOGENOM" id="CLU_000192_2_2_1"/>
<dbReference type="SUPFAM" id="SSF57889">
    <property type="entry name" value="Cysteine-rich domain"/>
    <property type="match status" value="2"/>
</dbReference>
<evidence type="ECO:0000256" key="3">
    <source>
        <dbReference type="ARBA" id="ARBA00022468"/>
    </source>
</evidence>
<feature type="domain" description="Myosin motor" evidence="20">
    <location>
        <begin position="155"/>
        <end position="926"/>
    </location>
</feature>
<dbReference type="InterPro" id="IPR036023">
    <property type="entry name" value="MYSc_Myo9"/>
</dbReference>
<evidence type="ECO:0000259" key="19">
    <source>
        <dbReference type="PROSITE" id="PS50238"/>
    </source>
</evidence>
<dbReference type="SUPFAM" id="SSF52540">
    <property type="entry name" value="P-loop containing nucleoside triphosphate hydrolases"/>
    <property type="match status" value="2"/>
</dbReference>
<dbReference type="OMA" id="INDYRSM"/>
<dbReference type="SUPFAM" id="SSF48350">
    <property type="entry name" value="GTPase activation domain, GAP"/>
    <property type="match status" value="1"/>
</dbReference>
<evidence type="ECO:0000256" key="13">
    <source>
        <dbReference type="ARBA" id="ARBA00023175"/>
    </source>
</evidence>
<dbReference type="Pfam" id="PF00788">
    <property type="entry name" value="RA"/>
    <property type="match status" value="1"/>
</dbReference>
<dbReference type="SMART" id="SM00242">
    <property type="entry name" value="MYSc"/>
    <property type="match status" value="1"/>
</dbReference>
<keyword evidence="8" id="KW-0863">Zinc-finger</keyword>
<feature type="region of interest" description="Disordered" evidence="16">
    <location>
        <begin position="1699"/>
        <end position="1729"/>
    </location>
</feature>
<dbReference type="InterPro" id="IPR036961">
    <property type="entry name" value="Kinesin_motor_dom_sf"/>
</dbReference>
<dbReference type="InterPro" id="IPR000198">
    <property type="entry name" value="RhoGAP_dom"/>
</dbReference>
<feature type="compositionally biased region" description="Basic residues" evidence="16">
    <location>
        <begin position="1081"/>
        <end position="1095"/>
    </location>
</feature>
<dbReference type="Pfam" id="PF00063">
    <property type="entry name" value="Myosin_head"/>
    <property type="match status" value="2"/>
</dbReference>
<feature type="region of interest" description="Disordered" evidence="16">
    <location>
        <begin position="1301"/>
        <end position="1436"/>
    </location>
</feature>
<evidence type="ECO:0000256" key="1">
    <source>
        <dbReference type="ARBA" id="ARBA00004496"/>
    </source>
</evidence>
<dbReference type="PROSITE" id="PS50081">
    <property type="entry name" value="ZF_DAG_PE_2"/>
    <property type="match status" value="2"/>
</dbReference>
<dbReference type="CDD" id="cd20818">
    <property type="entry name" value="C1_Myosin-IX"/>
    <property type="match status" value="1"/>
</dbReference>
<evidence type="ECO:0000313" key="22">
    <source>
        <dbReference type="Proteomes" id="UP000015104"/>
    </source>
</evidence>
<dbReference type="Proteomes" id="UP000015104">
    <property type="component" value="Unassembled WGS sequence"/>
</dbReference>
<dbReference type="PRINTS" id="PR00193">
    <property type="entry name" value="MYOSINHEAVY"/>
</dbReference>
<evidence type="ECO:0000256" key="6">
    <source>
        <dbReference type="ARBA" id="ARBA00022737"/>
    </source>
</evidence>
<evidence type="ECO:0000256" key="4">
    <source>
        <dbReference type="ARBA" id="ARBA00022490"/>
    </source>
</evidence>
<feature type="compositionally biased region" description="Basic residues" evidence="16">
    <location>
        <begin position="1243"/>
        <end position="1261"/>
    </location>
</feature>
<feature type="domain" description="Ras-associating" evidence="18">
    <location>
        <begin position="4"/>
        <end position="122"/>
    </location>
</feature>
<evidence type="ECO:0000256" key="7">
    <source>
        <dbReference type="ARBA" id="ARBA00022741"/>
    </source>
</evidence>
<feature type="compositionally biased region" description="Basic and acidic residues" evidence="16">
    <location>
        <begin position="2166"/>
        <end position="2187"/>
    </location>
</feature>
<keyword evidence="7 15" id="KW-0547">Nucleotide-binding</keyword>
<feature type="compositionally biased region" description="Polar residues" evidence="16">
    <location>
        <begin position="1164"/>
        <end position="1175"/>
    </location>
</feature>
<dbReference type="Gene3D" id="1.20.5.4820">
    <property type="match status" value="1"/>
</dbReference>
<keyword evidence="9" id="KW-0862">Zinc</keyword>
<evidence type="ECO:0000256" key="12">
    <source>
        <dbReference type="ARBA" id="ARBA00023123"/>
    </source>
</evidence>
<keyword evidence="5" id="KW-0479">Metal-binding</keyword>
<comment type="subcellular location">
    <subcellularLocation>
        <location evidence="1">Cytoplasm</location>
    </subcellularLocation>
</comment>
<keyword evidence="13 15" id="KW-0505">Motor protein</keyword>
<feature type="compositionally biased region" description="Pro residues" evidence="16">
    <location>
        <begin position="1129"/>
        <end position="1145"/>
    </location>
</feature>
<dbReference type="eggNOG" id="KOG1453">
    <property type="taxonomic scope" value="Eukaryota"/>
</dbReference>
<feature type="domain" description="Phorbol-ester/DAG-type" evidence="17">
    <location>
        <begin position="1441"/>
        <end position="1497"/>
    </location>
</feature>
<feature type="binding site" evidence="15">
    <location>
        <begin position="248"/>
        <end position="255"/>
    </location>
    <ligand>
        <name>ATP</name>
        <dbReference type="ChEBI" id="CHEBI:30616"/>
    </ligand>
</feature>
<dbReference type="InterPro" id="IPR000159">
    <property type="entry name" value="RA_dom"/>
</dbReference>
<feature type="region of interest" description="Actin-binding" evidence="15">
    <location>
        <begin position="808"/>
        <end position="830"/>
    </location>
</feature>
<dbReference type="CDD" id="cd01385">
    <property type="entry name" value="MYSc_Myo9"/>
    <property type="match status" value="1"/>
</dbReference>
<comment type="similarity">
    <text evidence="2 15">Belongs to the TRAFAC class myosin-kinesin ATPase superfamily. Myosin family.</text>
</comment>
<feature type="region of interest" description="Disordered" evidence="16">
    <location>
        <begin position="2014"/>
        <end position="2040"/>
    </location>
</feature>
<dbReference type="GO" id="GO:0008270">
    <property type="term" value="F:zinc ion binding"/>
    <property type="evidence" value="ECO:0007669"/>
    <property type="project" value="UniProtKB-KW"/>
</dbReference>
<dbReference type="GO" id="GO:0005096">
    <property type="term" value="F:GTPase activator activity"/>
    <property type="evidence" value="ECO:0007669"/>
    <property type="project" value="UniProtKB-KW"/>
</dbReference>
<evidence type="ECO:0000259" key="18">
    <source>
        <dbReference type="PROSITE" id="PS50200"/>
    </source>
</evidence>
<keyword evidence="6" id="KW-0677">Repeat</keyword>
<dbReference type="GO" id="GO:0005884">
    <property type="term" value="C:actin filament"/>
    <property type="evidence" value="ECO:0007669"/>
    <property type="project" value="TreeGrafter"/>
</dbReference>
<dbReference type="GO" id="GO:0048731">
    <property type="term" value="P:system development"/>
    <property type="evidence" value="ECO:0007669"/>
    <property type="project" value="UniProtKB-ARBA"/>
</dbReference>
<dbReference type="PROSITE" id="PS50238">
    <property type="entry name" value="RHOGAP"/>
    <property type="match status" value="1"/>
</dbReference>
<keyword evidence="14 15" id="KW-0009">Actin-binding</keyword>
<dbReference type="eggNOG" id="KOG4229">
    <property type="taxonomic scope" value="Eukaryota"/>
</dbReference>
<dbReference type="KEGG" id="tut:107368552"/>
<dbReference type="CDD" id="cd01779">
    <property type="entry name" value="RA_Myosin-IX"/>
    <property type="match status" value="1"/>
</dbReference>
<feature type="compositionally biased region" description="Basic and acidic residues" evidence="16">
    <location>
        <begin position="1096"/>
        <end position="1118"/>
    </location>
</feature>
<dbReference type="InterPro" id="IPR027417">
    <property type="entry name" value="P-loop_NTPase"/>
</dbReference>
<dbReference type="OrthoDB" id="312459at2759"/>
<evidence type="ECO:0000256" key="2">
    <source>
        <dbReference type="ARBA" id="ARBA00008314"/>
    </source>
</evidence>
<dbReference type="Gene3D" id="1.20.58.530">
    <property type="match status" value="1"/>
</dbReference>
<evidence type="ECO:0000256" key="14">
    <source>
        <dbReference type="ARBA" id="ARBA00023203"/>
    </source>
</evidence>
<feature type="compositionally biased region" description="Polar residues" evidence="16">
    <location>
        <begin position="2022"/>
        <end position="2035"/>
    </location>
</feature>
<dbReference type="InterPro" id="IPR001609">
    <property type="entry name" value="Myosin_head_motor_dom-like"/>
</dbReference>
<dbReference type="Pfam" id="PF00130">
    <property type="entry name" value="C1_1"/>
    <property type="match status" value="1"/>
</dbReference>
<dbReference type="EnsemblMetazoa" id="tetur27g00660.1">
    <property type="protein sequence ID" value="tetur27g00660.1"/>
    <property type="gene ID" value="tetur27g00660"/>
</dbReference>
<dbReference type="Pfam" id="PF00612">
    <property type="entry name" value="IQ"/>
    <property type="match status" value="4"/>
</dbReference>
<keyword evidence="11" id="KW-0175">Coiled coil</keyword>
<feature type="compositionally biased region" description="Basic and acidic residues" evidence="16">
    <location>
        <begin position="1349"/>
        <end position="1367"/>
    </location>
</feature>
<dbReference type="InterPro" id="IPR002219">
    <property type="entry name" value="PKC_DAG/PE"/>
</dbReference>
<dbReference type="InterPro" id="IPR046987">
    <property type="entry name" value="Myo9"/>
</dbReference>
<dbReference type="GO" id="GO:0009888">
    <property type="term" value="P:tissue development"/>
    <property type="evidence" value="ECO:0007669"/>
    <property type="project" value="UniProtKB-ARBA"/>
</dbReference>
<dbReference type="GO" id="GO:0005524">
    <property type="term" value="F:ATP binding"/>
    <property type="evidence" value="ECO:0007669"/>
    <property type="project" value="UniProtKB-UniRule"/>
</dbReference>
<dbReference type="Gene3D" id="1.20.120.720">
    <property type="entry name" value="Myosin VI head, motor domain, U50 subdomain"/>
    <property type="match status" value="1"/>
</dbReference>
<feature type="region of interest" description="Disordered" evidence="16">
    <location>
        <begin position="1508"/>
        <end position="1571"/>
    </location>
</feature>
<dbReference type="SUPFAM" id="SSF54236">
    <property type="entry name" value="Ubiquitin-like"/>
    <property type="match status" value="1"/>
</dbReference>
<reference evidence="21" key="2">
    <citation type="submission" date="2015-06" db="UniProtKB">
        <authorList>
            <consortium name="EnsemblMetazoa"/>
        </authorList>
    </citation>
    <scope>IDENTIFICATION</scope>
</reference>
<evidence type="ECO:0000256" key="8">
    <source>
        <dbReference type="ARBA" id="ARBA00022771"/>
    </source>
</evidence>
<evidence type="ECO:0000256" key="9">
    <source>
        <dbReference type="ARBA" id="ARBA00022833"/>
    </source>
</evidence>
<dbReference type="FunFam" id="1.10.10.820:FF:000001">
    <property type="entry name" value="Myosin heavy chain"/>
    <property type="match status" value="1"/>
</dbReference>
<evidence type="ECO:0000313" key="21">
    <source>
        <dbReference type="EnsemblMetazoa" id="tetur27g00660.1"/>
    </source>
</evidence>
<dbReference type="Gene3D" id="1.10.10.820">
    <property type="match status" value="1"/>
</dbReference>
<dbReference type="PANTHER" id="PTHR46184">
    <property type="entry name" value="UNCONVENTIONAL MYOSIN-IXB-LIKE PROTEIN"/>
    <property type="match status" value="1"/>
</dbReference>
<dbReference type="PROSITE" id="PS51456">
    <property type="entry name" value="MYOSIN_MOTOR"/>
    <property type="match status" value="1"/>
</dbReference>
<dbReference type="GO" id="GO:0035556">
    <property type="term" value="P:intracellular signal transduction"/>
    <property type="evidence" value="ECO:0007669"/>
    <property type="project" value="InterPro"/>
</dbReference>
<keyword evidence="4" id="KW-0963">Cytoplasm</keyword>
<evidence type="ECO:0000256" key="5">
    <source>
        <dbReference type="ARBA" id="ARBA00022723"/>
    </source>
</evidence>
<feature type="domain" description="Phorbol-ester/DAG-type" evidence="17">
    <location>
        <begin position="1740"/>
        <end position="1789"/>
    </location>
</feature>
<dbReference type="PROSITE" id="PS50200">
    <property type="entry name" value="RA"/>
    <property type="match status" value="1"/>
</dbReference>
<dbReference type="GO" id="GO:0048513">
    <property type="term" value="P:animal organ development"/>
    <property type="evidence" value="ECO:0007669"/>
    <property type="project" value="UniProtKB-ARBA"/>
</dbReference>
<feature type="domain" description="Rho-GAP" evidence="19">
    <location>
        <begin position="1804"/>
        <end position="1992"/>
    </location>
</feature>
<evidence type="ECO:0000256" key="16">
    <source>
        <dbReference type="SAM" id="MobiDB-lite"/>
    </source>
</evidence>
<dbReference type="Gene3D" id="3.30.60.20">
    <property type="match status" value="2"/>
</dbReference>
<dbReference type="FunFam" id="3.40.850.10:FF:000008">
    <property type="entry name" value="Putative unconventional myosin-IXa"/>
    <property type="match status" value="1"/>
</dbReference>
<dbReference type="SMART" id="SM00314">
    <property type="entry name" value="RA"/>
    <property type="match status" value="1"/>
</dbReference>
<organism evidence="21 22">
    <name type="scientific">Tetranychus urticae</name>
    <name type="common">Two-spotted spider mite</name>
    <dbReference type="NCBI Taxonomy" id="32264"/>
    <lineage>
        <taxon>Eukaryota</taxon>
        <taxon>Metazoa</taxon>
        <taxon>Ecdysozoa</taxon>
        <taxon>Arthropoda</taxon>
        <taxon>Chelicerata</taxon>
        <taxon>Arachnida</taxon>
        <taxon>Acari</taxon>
        <taxon>Acariformes</taxon>
        <taxon>Trombidiformes</taxon>
        <taxon>Prostigmata</taxon>
        <taxon>Eleutherengona</taxon>
        <taxon>Raphignathae</taxon>
        <taxon>Tetranychoidea</taxon>
        <taxon>Tetranychidae</taxon>
        <taxon>Tetranychus</taxon>
    </lineage>
</organism>
<dbReference type="Gene3D" id="1.10.555.10">
    <property type="entry name" value="Rho GTPase activation protein"/>
    <property type="match status" value="1"/>
</dbReference>
<dbReference type="PROSITE" id="PS00479">
    <property type="entry name" value="ZF_DAG_PE_1"/>
    <property type="match status" value="1"/>
</dbReference>
<dbReference type="Gene3D" id="3.10.20.90">
    <property type="entry name" value="Phosphatidylinositol 3-kinase Catalytic Subunit, Chain A, domain 1"/>
    <property type="match status" value="1"/>
</dbReference>
<dbReference type="STRING" id="32264.T1KYH1"/>
<keyword evidence="10 15" id="KW-0067">ATP-binding</keyword>
<keyword evidence="22" id="KW-1185">Reference proteome</keyword>
<dbReference type="SMART" id="SM00324">
    <property type="entry name" value="RhoGAP"/>
    <property type="match status" value="1"/>
</dbReference>
<evidence type="ECO:0000256" key="15">
    <source>
        <dbReference type="PROSITE-ProRule" id="PRU00782"/>
    </source>
</evidence>
<evidence type="ECO:0000259" key="20">
    <source>
        <dbReference type="PROSITE" id="PS51456"/>
    </source>
</evidence>
<evidence type="ECO:0000256" key="11">
    <source>
        <dbReference type="ARBA" id="ARBA00023054"/>
    </source>
</evidence>
<proteinExistence type="inferred from homology"/>
<feature type="compositionally biased region" description="Low complexity" evidence="16">
    <location>
        <begin position="1530"/>
        <end position="1541"/>
    </location>
</feature>
<sequence>MSNDRFVLQVYVGAFSRLYEALSIEASKQTTTEEIIECIAEKLSLRDANSYELAEVILGHEGEDCKERRIGPSECPVALQLLWPLNPKCNNNQGIPKDGKNKDIFSGFIGPEYRFCLRRKIMQQCMNWSFSWTDSNDSQLLKDYFLRFLYQPRDREYPDLCQLPDLTEQTLLENLKARFEKGHIYTYVGSILIAVNPFKFYPIYNPKYVQLYQNRRLGDLPPHIFAIADAAYQAMLRKRCNQCIVISGESGSGKTESTNLLLHHLTALSQKGSHGSGVEQTILGAGPVLEAFGNAKTKHNNNSSRFGKFIQVNYKENGMVHGAVVQKYLLEKSRIVSQAKNERNYHVFYYLLAGADQADKEVLHLTKASDYFYLNQSKCYTLEGVDEAYEFSRLKQSLEMVGFSREKQRRLYAVLSAVLHLGNVEFTKKSTYHSDETVMVQNVQAVSIISKLLMVKEETLLSALTCKKTKAAKGETIIINYKMADAVATRDAMAKCLYGALFDWIVMQVNQALLTKKEPRDHRGNYIGVLDIFGFEDFGDQNYFEQFCINFANEHLHHYFNQHVFKYEQEEYRREGINWKSIDFHDNVGCLNLIEGRPQGLLCLLDDQCNFPGASNSTVLQKFVNHHQNNPLFEVPPCRQSAFVIKHYAGKVKYQIKDFREKNMDLMRPDIVCLLKSSSSAFVRELVGSNPLAIFRWQILKAFFKSYFVFTKLREQSKQRRAMNGAGSMNTTSSKSKTCKIGAFEMKQRKNKFIKPNSFRSTGSGIEKSIKSLQTLKLIVGKTNYLPPLGRTGRKQTPTVTAQFQQSLNQLMETLNQANPFFVRCIKSNADKIPYHFDDMLVLVQLRYTGMLETVTIRQSGYSVRLSFDEFIQHYRILLPKGLLSSQADVRHFLERMNLNRDNYQIGKTKIFMRESEKLALDDMLHQEILRRIITLQRWVRTWITRKRFQQMRQAVVVLQTHIRRWLAQQRLNQLKWIAHLEYLAATIIQRNWRCYYARQCFLRLRRATVMFQSYARGFIVRRKFNQDYLDQKSKNHHQVMSSLYGSGQDSHSSHSDEAFLSKGSSQEELEADRTLSNVQHPHRHAVKSVARKQHSKDSEDSSGVHEDSEPESFHVHENNYLTSQTSDEPPPPLPPRRQPPPPLIIPASTERNSYSERPHHFSCYSNTPTSNQPSSLPPAPTSMNSLSHTSPLLSGSSPQSLQPISSSSSQQPLKSLQPHQIPLPADKYSLPSPTEDDDKPRLDRRRTRPFRKVSLKRSKSNKGPVSSVFSESLGGHEKVAKSPSEADIVIVKKPIKEMVSEPCIPSSPSKINPPDSFLSSEGGRDQKGAFQKAKKHIRTFITGSSSNKTEKKSKAEGENHQWETENHSIYSTEESHNNQTISSQSKSKKSKPSPLYSSLLPTNNSSSTTTPSPTSNTPTPNTTSTTPSGEPLSHYNSLTRHSLKSVISFQKSDICALCEQVMYQNSSTLVNSGFRCAECSLLFHTTCLSNANSVPCIDKSKLALFSSSKMNSPHNPSRPPRNKTRGKSSKNYSSGGNNLSSKHDTMVSTGSSLSGSSQANGSSNSSSSWNVTRTTEFIDPKDILITDVTELHYMEIFINNKIMAMEESKKSHAKESMVDVVFKIALKEFKSNLLSTYSVAVAQDGQLHIAYKNLIDHFGQVIMNVCQKENTWKSFPVIMGVNAFRGFLDEFRNLGSKVPPEDTKAKSKRRKRGGGTSGNNSSGSGKKKESREEFILKCDHKFTSMMANIPTVCEVCSTLMWLTEKIWVCQGCKFTCHKKCTSKVTVSCRDKTLLQQGKKLFGAPLERLVSDEIKMPTVLENLITAIELRGLYTEGIYRKSGTTSKINELKAKLEDNIETVDLDSYSVHVLTAVLKSFFREMPNPLMTYQLYDDFLWTTAISDPSERVQAIYSHIAKLPRANYDVLERLIFHLARVAQQEAANRMNANSLAIVFAPCILRTDKLMQMQDKLSDISKQTKCIETIINDRLKQVKDTLADIEMLDSVYHTTSSRLSSLKMSKSQPIRDNAGQTSRNSQQDEEEVLTQQIDILRHEKAHLTNILPTFNLVSAGSDDDLLSTGTELESSLGTSLDEVSLYSNTKIPVSVRNTNLDFPSLPSQPLNLNHLTKSRVSQVPLNRRLPSRFSKPVRGGPSPRIGRSPVRRRKDQVKDSQREGMRVYRNDDNSVRV</sequence>
<feature type="compositionally biased region" description="Polar residues" evidence="16">
    <location>
        <begin position="1368"/>
        <end position="1382"/>
    </location>
</feature>
<dbReference type="GO" id="GO:0005737">
    <property type="term" value="C:cytoplasm"/>
    <property type="evidence" value="ECO:0007669"/>
    <property type="project" value="UniProtKB-SubCell"/>
</dbReference>
<dbReference type="PROSITE" id="PS50096">
    <property type="entry name" value="IQ"/>
    <property type="match status" value="3"/>
</dbReference>
<dbReference type="InterPro" id="IPR046349">
    <property type="entry name" value="C1-like_sf"/>
</dbReference>